<reference evidence="1 2" key="2">
    <citation type="submission" date="2009-02" db="EMBL/GenBank/DDBJ databases">
        <title>Draft genome sequence of Clostridium methylpentosum (DSM 5476).</title>
        <authorList>
            <person name="Sudarsanam P."/>
            <person name="Ley R."/>
            <person name="Guruge J."/>
            <person name="Turnbaugh P.J."/>
            <person name="Mahowald M."/>
            <person name="Liep D."/>
            <person name="Gordon J."/>
        </authorList>
    </citation>
    <scope>NUCLEOTIDE SEQUENCE [LARGE SCALE GENOMIC DNA]</scope>
    <source>
        <strain evidence="1 2">DSM 5476</strain>
    </source>
</reference>
<dbReference type="HOGENOM" id="CLU_2971380_0_0_9"/>
<name>C0EGY6_9FIRM</name>
<evidence type="ECO:0000313" key="1">
    <source>
        <dbReference type="EMBL" id="EEG29239.1"/>
    </source>
</evidence>
<gene>
    <name evidence="1" type="ORF">CLOSTMETH_03130</name>
</gene>
<reference evidence="1 2" key="1">
    <citation type="submission" date="2009-01" db="EMBL/GenBank/DDBJ databases">
        <authorList>
            <person name="Fulton L."/>
            <person name="Clifton S."/>
            <person name="Fulton B."/>
            <person name="Xu J."/>
            <person name="Minx P."/>
            <person name="Pepin K.H."/>
            <person name="Johnson M."/>
            <person name="Bhonagiri V."/>
            <person name="Nash W.E."/>
            <person name="Mardis E.R."/>
            <person name="Wilson R.K."/>
        </authorList>
    </citation>
    <scope>NUCLEOTIDE SEQUENCE [LARGE SCALE GENOMIC DNA]</scope>
    <source>
        <strain evidence="1 2">DSM 5476</strain>
    </source>
</reference>
<evidence type="ECO:0000313" key="2">
    <source>
        <dbReference type="Proteomes" id="UP000003340"/>
    </source>
</evidence>
<organism evidence="1 2">
    <name type="scientific">[Clostridium] methylpentosum DSM 5476</name>
    <dbReference type="NCBI Taxonomy" id="537013"/>
    <lineage>
        <taxon>Bacteria</taxon>
        <taxon>Bacillati</taxon>
        <taxon>Bacillota</taxon>
        <taxon>Clostridia</taxon>
        <taxon>Eubacteriales</taxon>
        <taxon>Oscillospiraceae</taxon>
        <taxon>Oscillospiraceae incertae sedis</taxon>
    </lineage>
</organism>
<accession>C0EGY6</accession>
<dbReference type="AlphaFoldDB" id="C0EGY6"/>
<sequence length="58" mass="6739">MTLWFFPSNHSFVTDLNNRIHITKDLNRVFFLLHQLYISQMKGGRSLPSAGSFPSIRT</sequence>
<comment type="caution">
    <text evidence="1">The sequence shown here is derived from an EMBL/GenBank/DDBJ whole genome shotgun (WGS) entry which is preliminary data.</text>
</comment>
<dbReference type="STRING" id="537013.CLOSTMETH_03130"/>
<dbReference type="EMBL" id="ACEC01000113">
    <property type="protein sequence ID" value="EEG29239.1"/>
    <property type="molecule type" value="Genomic_DNA"/>
</dbReference>
<protein>
    <submittedName>
        <fullName evidence="1">Uncharacterized protein</fullName>
    </submittedName>
</protein>
<proteinExistence type="predicted"/>
<dbReference type="Proteomes" id="UP000003340">
    <property type="component" value="Unassembled WGS sequence"/>
</dbReference>
<keyword evidence="2" id="KW-1185">Reference proteome</keyword>